<keyword evidence="3" id="KW-1133">Transmembrane helix</keyword>
<sequence>MICFNMAADVRKYFLHIFSIISIIMQYQVIPSYSSDLVDREIVVKPLFHSDNLFFQVLEPESIRYTYKIRQAKNFGGLLNQSYASIDLVPTVPADGCSPISNQHLIEGNVALVERGGCSFLSKTIQAENAGAIIIVITDEDPDNDSMMIEMIEDGTNRSPKIPAVYLLGRDGYMIKKTLQELDLTSAIINIPVNITGIPIHLLNQPPWEPW</sequence>
<dbReference type="Gene3D" id="3.50.30.30">
    <property type="match status" value="1"/>
</dbReference>
<dbReference type="AlphaFoldDB" id="A0A8S4NTF7"/>
<keyword evidence="1" id="KW-0732">Signal</keyword>
<organism evidence="5 6">
    <name type="scientific">Owenia fusiformis</name>
    <name type="common">Polychaete worm</name>
    <dbReference type="NCBI Taxonomy" id="6347"/>
    <lineage>
        <taxon>Eukaryota</taxon>
        <taxon>Metazoa</taxon>
        <taxon>Spiralia</taxon>
        <taxon>Lophotrochozoa</taxon>
        <taxon>Annelida</taxon>
        <taxon>Polychaeta</taxon>
        <taxon>Sedentaria</taxon>
        <taxon>Canalipalpata</taxon>
        <taxon>Sabellida</taxon>
        <taxon>Oweniida</taxon>
        <taxon>Oweniidae</taxon>
        <taxon>Owenia</taxon>
    </lineage>
</organism>
<dbReference type="PANTHER" id="PTHR22702:SF1">
    <property type="entry name" value="PROTEASE-ASSOCIATED DOMAIN-CONTAINING PROTEIN 1"/>
    <property type="match status" value="1"/>
</dbReference>
<keyword evidence="3" id="KW-0472">Membrane</keyword>
<accession>A0A8S4NTF7</accession>
<protein>
    <recommendedName>
        <fullName evidence="4">PA domain-containing protein</fullName>
    </recommendedName>
</protein>
<dbReference type="EMBL" id="CAIIXF020000005">
    <property type="protein sequence ID" value="CAH1784528.1"/>
    <property type="molecule type" value="Genomic_DNA"/>
</dbReference>
<dbReference type="OrthoDB" id="206201at2759"/>
<evidence type="ECO:0000256" key="3">
    <source>
        <dbReference type="SAM" id="Phobius"/>
    </source>
</evidence>
<name>A0A8S4NTF7_OWEFU</name>
<keyword evidence="6" id="KW-1185">Reference proteome</keyword>
<dbReference type="SUPFAM" id="SSF52025">
    <property type="entry name" value="PA domain"/>
    <property type="match status" value="1"/>
</dbReference>
<keyword evidence="2" id="KW-0325">Glycoprotein</keyword>
<evidence type="ECO:0000313" key="6">
    <source>
        <dbReference type="Proteomes" id="UP000749559"/>
    </source>
</evidence>
<dbReference type="InterPro" id="IPR046450">
    <property type="entry name" value="PA_dom_sf"/>
</dbReference>
<evidence type="ECO:0000313" key="5">
    <source>
        <dbReference type="EMBL" id="CAH1784528.1"/>
    </source>
</evidence>
<dbReference type="Proteomes" id="UP000749559">
    <property type="component" value="Unassembled WGS sequence"/>
</dbReference>
<feature type="domain" description="PA" evidence="4">
    <location>
        <begin position="87"/>
        <end position="172"/>
    </location>
</feature>
<proteinExistence type="predicted"/>
<evidence type="ECO:0000259" key="4">
    <source>
        <dbReference type="Pfam" id="PF02225"/>
    </source>
</evidence>
<dbReference type="PANTHER" id="PTHR22702">
    <property type="entry name" value="PROTEASE-ASSOCIATED DOMAIN-CONTAINING PROTEIN"/>
    <property type="match status" value="1"/>
</dbReference>
<dbReference type="InterPro" id="IPR003137">
    <property type="entry name" value="PA_domain"/>
</dbReference>
<evidence type="ECO:0000256" key="2">
    <source>
        <dbReference type="ARBA" id="ARBA00023180"/>
    </source>
</evidence>
<gene>
    <name evidence="5" type="ORF">OFUS_LOCUS10706</name>
</gene>
<feature type="transmembrane region" description="Helical" evidence="3">
    <location>
        <begin position="12"/>
        <end position="30"/>
    </location>
</feature>
<evidence type="ECO:0000256" key="1">
    <source>
        <dbReference type="ARBA" id="ARBA00022729"/>
    </source>
</evidence>
<comment type="caution">
    <text evidence="5">The sequence shown here is derived from an EMBL/GenBank/DDBJ whole genome shotgun (WGS) entry which is preliminary data.</text>
</comment>
<keyword evidence="3" id="KW-0812">Transmembrane</keyword>
<dbReference type="Pfam" id="PF02225">
    <property type="entry name" value="PA"/>
    <property type="match status" value="1"/>
</dbReference>
<reference evidence="5" key="1">
    <citation type="submission" date="2022-03" db="EMBL/GenBank/DDBJ databases">
        <authorList>
            <person name="Martin C."/>
        </authorList>
    </citation>
    <scope>NUCLEOTIDE SEQUENCE</scope>
</reference>